<dbReference type="EMBL" id="CACRXK020009533">
    <property type="protein sequence ID" value="CAB4017408.1"/>
    <property type="molecule type" value="Genomic_DNA"/>
</dbReference>
<evidence type="ECO:0000256" key="1">
    <source>
        <dbReference type="SAM" id="MobiDB-lite"/>
    </source>
</evidence>
<proteinExistence type="predicted"/>
<feature type="compositionally biased region" description="Basic and acidic residues" evidence="1">
    <location>
        <begin position="77"/>
        <end position="86"/>
    </location>
</feature>
<gene>
    <name evidence="2" type="ORF">PACLA_8A085286</name>
</gene>
<name>A0A7D9J022_PARCT</name>
<sequence length="153" mass="16625">MATKDVQPLPANKRKPMPRHFSADDNVHELLALLRNQEESPDKALLNDTKCLLSLSLDRNTMPPLPSIKSKTTTRQGTEERGKADKTNTTSTAEEGSFETTTPSDDEVSDATQSPTFAAVSNTNTKMRLPSLGSREEAGTTGISKTAPQPRKT</sequence>
<keyword evidence="3" id="KW-1185">Reference proteome</keyword>
<accession>A0A7D9J022</accession>
<feature type="compositionally biased region" description="Polar residues" evidence="1">
    <location>
        <begin position="110"/>
        <end position="126"/>
    </location>
</feature>
<protein>
    <submittedName>
        <fullName evidence="2">Uncharacterized protein</fullName>
    </submittedName>
</protein>
<organism evidence="2 3">
    <name type="scientific">Paramuricea clavata</name>
    <name type="common">Red gorgonian</name>
    <name type="synonym">Violescent sea-whip</name>
    <dbReference type="NCBI Taxonomy" id="317549"/>
    <lineage>
        <taxon>Eukaryota</taxon>
        <taxon>Metazoa</taxon>
        <taxon>Cnidaria</taxon>
        <taxon>Anthozoa</taxon>
        <taxon>Octocorallia</taxon>
        <taxon>Malacalcyonacea</taxon>
        <taxon>Plexauridae</taxon>
        <taxon>Paramuricea</taxon>
    </lineage>
</organism>
<comment type="caution">
    <text evidence="2">The sequence shown here is derived from an EMBL/GenBank/DDBJ whole genome shotgun (WGS) entry which is preliminary data.</text>
</comment>
<feature type="region of interest" description="Disordered" evidence="1">
    <location>
        <begin position="1"/>
        <end position="23"/>
    </location>
</feature>
<feature type="compositionally biased region" description="Polar residues" evidence="1">
    <location>
        <begin position="87"/>
        <end position="103"/>
    </location>
</feature>
<evidence type="ECO:0000313" key="3">
    <source>
        <dbReference type="Proteomes" id="UP001152795"/>
    </source>
</evidence>
<evidence type="ECO:0000313" key="2">
    <source>
        <dbReference type="EMBL" id="CAB4017408.1"/>
    </source>
</evidence>
<feature type="region of interest" description="Disordered" evidence="1">
    <location>
        <begin position="55"/>
        <end position="153"/>
    </location>
</feature>
<reference evidence="2" key="1">
    <citation type="submission" date="2020-04" db="EMBL/GenBank/DDBJ databases">
        <authorList>
            <person name="Alioto T."/>
            <person name="Alioto T."/>
            <person name="Gomez Garrido J."/>
        </authorList>
    </citation>
    <scope>NUCLEOTIDE SEQUENCE</scope>
    <source>
        <strain evidence="2">A484AB</strain>
    </source>
</reference>
<dbReference type="AlphaFoldDB" id="A0A7D9J022"/>
<dbReference type="Proteomes" id="UP001152795">
    <property type="component" value="Unassembled WGS sequence"/>
</dbReference>